<sequence>MKGKFIVIILITVLIGALFSGCIDKPKTEVQSTTTSAITSTELEGTITLSGAWALYPMAVRWGEEFQKLHPNVRVEVSAGGAGKGMADAIGGLVDIGMVSRAIDPSEIEKGAYPIAVAKDAVVPVINAKNPVLNDILSKGIKRKTFEDIYINGTVKTWGEVVGRPEIKDEIHVYTRSDAAGAPEVWAKYLGKKQENLKGIGVYGDPGLLAAVQKDPLGIGFNNYNYVMDMKTGFPVPGVQVAPFDVNENGIVDPDEDIGTRAKVIESIKKEVFPHPPARVEYFVTKGKPAGLTAEFIKYALTDGQKFLDEVGYIELPEETLEGELRKLE</sequence>
<protein>
    <submittedName>
        <fullName evidence="3">ABC-type phosphate transport system, periplasmic component</fullName>
    </submittedName>
</protein>
<dbReference type="OrthoDB" id="10255at2157"/>
<name>A0A062V378_9EURY</name>
<gene>
    <name evidence="3" type="ORF">ANME2D_03469</name>
</gene>
<dbReference type="Gene3D" id="3.40.190.10">
    <property type="entry name" value="Periplasmic binding protein-like II"/>
    <property type="match status" value="2"/>
</dbReference>
<dbReference type="PANTHER" id="PTHR30570">
    <property type="entry name" value="PERIPLASMIC PHOSPHATE BINDING COMPONENT OF PHOSPHATE ABC TRANSPORTER"/>
    <property type="match status" value="1"/>
</dbReference>
<dbReference type="PROSITE" id="PS51257">
    <property type="entry name" value="PROKAR_LIPOPROTEIN"/>
    <property type="match status" value="1"/>
</dbReference>
<dbReference type="Pfam" id="PF12849">
    <property type="entry name" value="PBP_like_2"/>
    <property type="match status" value="1"/>
</dbReference>
<keyword evidence="4" id="KW-1185">Reference proteome</keyword>
<comment type="caution">
    <text evidence="3">The sequence shown here is derived from an EMBL/GenBank/DDBJ whole genome shotgun (WGS) entry which is preliminary data.</text>
</comment>
<dbReference type="AlphaFoldDB" id="A0A062V378"/>
<evidence type="ECO:0000313" key="4">
    <source>
        <dbReference type="Proteomes" id="UP000027153"/>
    </source>
</evidence>
<dbReference type="InterPro" id="IPR050811">
    <property type="entry name" value="Phosphate_ABC_transporter"/>
</dbReference>
<evidence type="ECO:0000259" key="2">
    <source>
        <dbReference type="Pfam" id="PF12849"/>
    </source>
</evidence>
<dbReference type="PANTHER" id="PTHR30570:SF1">
    <property type="entry name" value="PHOSPHATE-BINDING PROTEIN PSTS"/>
    <property type="match status" value="1"/>
</dbReference>
<evidence type="ECO:0000256" key="1">
    <source>
        <dbReference type="ARBA" id="ARBA00022729"/>
    </source>
</evidence>
<dbReference type="RefSeq" id="WP_052369016.1">
    <property type="nucleotide sequence ID" value="NZ_JMIY01000010.1"/>
</dbReference>
<keyword evidence="1" id="KW-0732">Signal</keyword>
<evidence type="ECO:0000313" key="3">
    <source>
        <dbReference type="EMBL" id="KCZ70279.1"/>
    </source>
</evidence>
<dbReference type="Proteomes" id="UP000027153">
    <property type="component" value="Unassembled WGS sequence"/>
</dbReference>
<dbReference type="SUPFAM" id="SSF53850">
    <property type="entry name" value="Periplasmic binding protein-like II"/>
    <property type="match status" value="1"/>
</dbReference>
<reference evidence="3 4" key="1">
    <citation type="journal article" date="2013" name="Nature">
        <title>Anaerobic oxidation of methane coupled to nitrate reduction in a novel archaeal lineage.</title>
        <authorList>
            <person name="Haroon M.F."/>
            <person name="Hu S."/>
            <person name="Shi Y."/>
            <person name="Imelfort M."/>
            <person name="Keller J."/>
            <person name="Hugenholtz P."/>
            <person name="Yuan Z."/>
            <person name="Tyson G.W."/>
        </authorList>
    </citation>
    <scope>NUCLEOTIDE SEQUENCE [LARGE SCALE GENOMIC DNA]</scope>
    <source>
        <strain evidence="3 4">ANME-2d</strain>
    </source>
</reference>
<accession>A0A062V378</accession>
<feature type="domain" description="PBP" evidence="2">
    <location>
        <begin position="40"/>
        <end position="303"/>
    </location>
</feature>
<proteinExistence type="predicted"/>
<organism evidence="3 4">
    <name type="scientific">Candidatus Methanoperedens nitratireducens</name>
    <dbReference type="NCBI Taxonomy" id="1392998"/>
    <lineage>
        <taxon>Archaea</taxon>
        <taxon>Methanobacteriati</taxon>
        <taxon>Methanobacteriota</taxon>
        <taxon>Stenosarchaea group</taxon>
        <taxon>Methanomicrobia</taxon>
        <taxon>Methanosarcinales</taxon>
        <taxon>ANME-2 cluster</taxon>
        <taxon>Candidatus Methanoperedentaceae</taxon>
        <taxon>Candidatus Methanoperedens</taxon>
    </lineage>
</organism>
<dbReference type="EMBL" id="JMIY01000010">
    <property type="protein sequence ID" value="KCZ70279.1"/>
    <property type="molecule type" value="Genomic_DNA"/>
</dbReference>
<dbReference type="InterPro" id="IPR024370">
    <property type="entry name" value="PBP_domain"/>
</dbReference>